<name>A0ABX0NV48_9BURK</name>
<organism evidence="2 3">
    <name type="scientific">Massilia mucilaginosa</name>
    <dbReference type="NCBI Taxonomy" id="2609282"/>
    <lineage>
        <taxon>Bacteria</taxon>
        <taxon>Pseudomonadati</taxon>
        <taxon>Pseudomonadota</taxon>
        <taxon>Betaproteobacteria</taxon>
        <taxon>Burkholderiales</taxon>
        <taxon>Oxalobacteraceae</taxon>
        <taxon>Telluria group</taxon>
        <taxon>Massilia</taxon>
    </lineage>
</organism>
<dbReference type="Gene3D" id="2.180.10.10">
    <property type="entry name" value="RHS repeat-associated core"/>
    <property type="match status" value="2"/>
</dbReference>
<proteinExistence type="predicted"/>
<dbReference type="NCBIfam" id="TIGR01643">
    <property type="entry name" value="YD_repeat_2x"/>
    <property type="match status" value="2"/>
</dbReference>
<evidence type="ECO:0000256" key="1">
    <source>
        <dbReference type="SAM" id="MobiDB-lite"/>
    </source>
</evidence>
<feature type="region of interest" description="Disordered" evidence="1">
    <location>
        <begin position="377"/>
        <end position="400"/>
    </location>
</feature>
<dbReference type="PANTHER" id="PTHR32305:SF15">
    <property type="entry name" value="PROTEIN RHSA-RELATED"/>
    <property type="match status" value="1"/>
</dbReference>
<dbReference type="Proteomes" id="UP000609726">
    <property type="component" value="Unassembled WGS sequence"/>
</dbReference>
<gene>
    <name evidence="2" type="ORF">F2P45_16155</name>
</gene>
<dbReference type="PANTHER" id="PTHR32305">
    <property type="match status" value="1"/>
</dbReference>
<dbReference type="EMBL" id="WHJH01000018">
    <property type="protein sequence ID" value="NHZ90540.1"/>
    <property type="molecule type" value="Genomic_DNA"/>
</dbReference>
<dbReference type="Pfam" id="PF05593">
    <property type="entry name" value="RHS_repeat"/>
    <property type="match status" value="2"/>
</dbReference>
<comment type="caution">
    <text evidence="2">The sequence shown here is derived from an EMBL/GenBank/DDBJ whole genome shotgun (WGS) entry which is preliminary data.</text>
</comment>
<evidence type="ECO:0000313" key="3">
    <source>
        <dbReference type="Proteomes" id="UP000609726"/>
    </source>
</evidence>
<evidence type="ECO:0008006" key="4">
    <source>
        <dbReference type="Google" id="ProtNLM"/>
    </source>
</evidence>
<sequence>MPHRAGTSWTYDMQGNLAYQQNELNVITRSKFNLFGERTQLIQPISQKDGRFIVTNYAYDKLGQVERSWIDHIPVVKITGITEGDGMNVELVGADQTLTQHFRYDELGRRIASVNSAGGETRTRYDLDGNVVSTTDESGVTMRYAYDSMHRKIFEQDAMGKKNTWHYEGGILVSSTDMGDATTEYGYDGLRHMTYQKGGGKGKDLVYGYDGAGLLTRVEDRTLKQVTTYAYDLAGNRVGERTVVTESLQADSGSDRRRVLHRTRADCRLGRIVVLVRQIHPRRSDLSEHRRATAEDGGRPGTLRVWAEQCRLHQDLVPADLRHDSRCRLAGAADDQAGRRRIARPDRLRRHDCHERRGEVQIGPCRSYRHEPGAVEQRGAPGCRAGQPYGVRPVQPHDARDGRPLRRGLCLRQCKHPARPPFFRSINCPHCDLQLGDRDGKFGTRVIVGGTGCAMAQERPVPARLCREPGLSAAAA</sequence>
<protein>
    <recommendedName>
        <fullName evidence="4">Rhs family protein</fullName>
    </recommendedName>
</protein>
<dbReference type="InterPro" id="IPR006530">
    <property type="entry name" value="YD"/>
</dbReference>
<evidence type="ECO:0000313" key="2">
    <source>
        <dbReference type="EMBL" id="NHZ90540.1"/>
    </source>
</evidence>
<accession>A0ABX0NV48</accession>
<keyword evidence="3" id="KW-1185">Reference proteome</keyword>
<reference evidence="2 3" key="1">
    <citation type="submission" date="2019-10" db="EMBL/GenBank/DDBJ databases">
        <title>Taxonomy of Antarctic Massilia spp.: description of Massilia rubra sp. nov., Massilia aquatica sp. nov., Massilia mucilaginosa sp. nov., Massilia frigida sp. nov. isolated from streams, lakes and regoliths.</title>
        <authorList>
            <person name="Holochova P."/>
            <person name="Sedlacek I."/>
            <person name="Kralova S."/>
            <person name="Maslanova I."/>
            <person name="Busse H.-J."/>
            <person name="Stankova E."/>
            <person name="Vrbovska V."/>
            <person name="Kovarovic V."/>
            <person name="Bartak M."/>
            <person name="Svec P."/>
            <person name="Pantucek R."/>
        </authorList>
    </citation>
    <scope>NUCLEOTIDE SEQUENCE [LARGE SCALE GENOMIC DNA]</scope>
    <source>
        <strain evidence="2 3">CCM 8733</strain>
    </source>
</reference>
<dbReference type="InterPro" id="IPR031325">
    <property type="entry name" value="RHS_repeat"/>
</dbReference>
<dbReference type="InterPro" id="IPR050708">
    <property type="entry name" value="T6SS_VgrG/RHS"/>
</dbReference>